<evidence type="ECO:0000256" key="1">
    <source>
        <dbReference type="SAM" id="MobiDB-lite"/>
    </source>
</evidence>
<evidence type="ECO:0000313" key="2">
    <source>
        <dbReference type="EMBL" id="TFF25432.1"/>
    </source>
</evidence>
<name>A0A4Y8RP51_9HYPH</name>
<dbReference type="EMBL" id="SOZD01000002">
    <property type="protein sequence ID" value="TFF25432.1"/>
    <property type="molecule type" value="Genomic_DNA"/>
</dbReference>
<keyword evidence="3" id="KW-1185">Reference proteome</keyword>
<dbReference type="RefSeq" id="WP_134761601.1">
    <property type="nucleotide sequence ID" value="NZ_SOZD01000002.1"/>
</dbReference>
<proteinExistence type="predicted"/>
<evidence type="ECO:0000313" key="3">
    <source>
        <dbReference type="Proteomes" id="UP000298179"/>
    </source>
</evidence>
<comment type="caution">
    <text evidence="2">The sequence shown here is derived from an EMBL/GenBank/DDBJ whole genome shotgun (WGS) entry which is preliminary data.</text>
</comment>
<reference evidence="2 3" key="1">
    <citation type="submission" date="2019-03" db="EMBL/GenBank/DDBJ databases">
        <title>Jiella endophytica sp. nov., a novel endophytic bacterium isolated from root of Ficus microcarpa Linn. f.</title>
        <authorList>
            <person name="Tuo L."/>
        </authorList>
    </citation>
    <scope>NUCLEOTIDE SEQUENCE [LARGE SCALE GENOMIC DNA]</scope>
    <source>
        <strain evidence="2 3">CBS5Q-3</strain>
    </source>
</reference>
<dbReference type="AlphaFoldDB" id="A0A4Y8RP51"/>
<feature type="region of interest" description="Disordered" evidence="1">
    <location>
        <begin position="88"/>
        <end position="107"/>
    </location>
</feature>
<accession>A0A4Y8RP51</accession>
<organism evidence="2 3">
    <name type="scientific">Jiella endophytica</name>
    <dbReference type="NCBI Taxonomy" id="2558362"/>
    <lineage>
        <taxon>Bacteria</taxon>
        <taxon>Pseudomonadati</taxon>
        <taxon>Pseudomonadota</taxon>
        <taxon>Alphaproteobacteria</taxon>
        <taxon>Hyphomicrobiales</taxon>
        <taxon>Aurantimonadaceae</taxon>
        <taxon>Jiella</taxon>
    </lineage>
</organism>
<dbReference type="OrthoDB" id="7995475at2"/>
<protein>
    <submittedName>
        <fullName evidence="2">Uncharacterized protein</fullName>
    </submittedName>
</protein>
<dbReference type="Proteomes" id="UP000298179">
    <property type="component" value="Unassembled WGS sequence"/>
</dbReference>
<sequence>MSMIIELSDDEARRMADPILRERLKEFGYRGVTVSSEEDFDGDVVLRMTVDVDRQVSGRAMLDVGGEVWGALLDRGDRRFALLTYRRPEPAPGSVAPAGDFGSNDDR</sequence>
<gene>
    <name evidence="2" type="ORF">E3C22_08750</name>
</gene>